<comment type="caution">
    <text evidence="2">The sequence shown here is derived from an EMBL/GenBank/DDBJ whole genome shotgun (WGS) entry which is preliminary data.</text>
</comment>
<dbReference type="AlphaFoldDB" id="R9GU78"/>
<protein>
    <recommendedName>
        <fullName evidence="1">Transposase IS66 central domain-containing protein</fullName>
    </recommendedName>
</protein>
<dbReference type="EMBL" id="AQPN01000060">
    <property type="protein sequence ID" value="EOR95266.1"/>
    <property type="molecule type" value="Genomic_DNA"/>
</dbReference>
<organism evidence="2 3">
    <name type="scientific">Arcticibacter svalbardensis MN12-7</name>
    <dbReference type="NCBI Taxonomy" id="1150600"/>
    <lineage>
        <taxon>Bacteria</taxon>
        <taxon>Pseudomonadati</taxon>
        <taxon>Bacteroidota</taxon>
        <taxon>Sphingobacteriia</taxon>
        <taxon>Sphingobacteriales</taxon>
        <taxon>Sphingobacteriaceae</taxon>
        <taxon>Arcticibacter</taxon>
    </lineage>
</organism>
<reference evidence="2 3" key="1">
    <citation type="journal article" date="2013" name="Genome Announc.">
        <title>Draft Genome Sequence of Arcticibacter svalbardensis Strain MN12-7T, a Member of the Family Sphingobacteriaceae Isolated from an Arctic Soil Sample.</title>
        <authorList>
            <person name="Shivaji S."/>
            <person name="Ara S."/>
            <person name="Prasad S."/>
            <person name="Manasa B.P."/>
            <person name="Begum Z."/>
            <person name="Singh A."/>
            <person name="Kumar Pinnaka A."/>
        </authorList>
    </citation>
    <scope>NUCLEOTIDE SEQUENCE [LARGE SCALE GENOMIC DNA]</scope>
    <source>
        <strain evidence="2 3">MN12-7</strain>
    </source>
</reference>
<dbReference type="InterPro" id="IPR004291">
    <property type="entry name" value="Transposase_IS66_central"/>
</dbReference>
<keyword evidence="3" id="KW-1185">Reference proteome</keyword>
<name>R9GU78_9SPHI</name>
<evidence type="ECO:0000313" key="2">
    <source>
        <dbReference type="EMBL" id="EOR95266.1"/>
    </source>
</evidence>
<feature type="domain" description="Transposase IS66 central" evidence="1">
    <location>
        <begin position="2"/>
        <end position="26"/>
    </location>
</feature>
<evidence type="ECO:0000259" key="1">
    <source>
        <dbReference type="Pfam" id="PF03050"/>
    </source>
</evidence>
<dbReference type="Pfam" id="PF03050">
    <property type="entry name" value="DDE_Tnp_IS66"/>
    <property type="match status" value="1"/>
</dbReference>
<proteinExistence type="predicted"/>
<gene>
    <name evidence="2" type="ORF">ADIARSV_1543</name>
</gene>
<accession>R9GU78</accession>
<sequence>MHPKKMLQDFHGVLQTDGYQAYAKALDGNKGLSGSFA</sequence>
<evidence type="ECO:0000313" key="3">
    <source>
        <dbReference type="Proteomes" id="UP000014174"/>
    </source>
</evidence>
<dbReference type="Proteomes" id="UP000014174">
    <property type="component" value="Unassembled WGS sequence"/>
</dbReference>